<keyword evidence="3" id="KW-1185">Reference proteome</keyword>
<reference evidence="2 3" key="1">
    <citation type="journal article" date="2013" name="PLoS ONE">
        <title>Genomic and secretomic analyses reveal unique features of the lignocellulolytic enzyme system of Penicillium decumbens.</title>
        <authorList>
            <person name="Liu G."/>
            <person name="Zhang L."/>
            <person name="Wei X."/>
            <person name="Zou G."/>
            <person name="Qin Y."/>
            <person name="Ma L."/>
            <person name="Li J."/>
            <person name="Zheng H."/>
            <person name="Wang S."/>
            <person name="Wang C."/>
            <person name="Xun L."/>
            <person name="Zhao G.-P."/>
            <person name="Zhou Z."/>
            <person name="Qu Y."/>
        </authorList>
    </citation>
    <scope>NUCLEOTIDE SEQUENCE [LARGE SCALE GENOMIC DNA]</scope>
    <source>
        <strain evidence="3">114-2 / CGMCC 5302</strain>
    </source>
</reference>
<dbReference type="STRING" id="933388.S7Z9V7"/>
<dbReference type="AlphaFoldDB" id="S7Z9V7"/>
<protein>
    <recommendedName>
        <fullName evidence="1">NACHT-NTPase and P-loop NTPases N-terminal domain-containing protein</fullName>
    </recommendedName>
</protein>
<dbReference type="Pfam" id="PF17107">
    <property type="entry name" value="SesA"/>
    <property type="match status" value="1"/>
</dbReference>
<sequence length="349" mass="39241">MAEVVAAVAVISSFVQLADSSAKLASRIHEYIRQTESAPKNLCRIYDLLPVFIEALKWIEDPVVLSDLDPGTQSTMRQLIDRRSSQLTGLEAMVTKLMPGRSDSKRRRVYKAFLSTKDERNLEKISCDIKDDIHMLISLSNLIVSVQNSRISSESPKSSKLISLPTINTSVEKGGTQSLDIANTSPRTRFRSFAGQYNRDQRREYSYFFGLAKLGLMYAFQAKLEISWGRPTFSITPSLSLQPLVKRTSPGAVIFYRFLHTGDDNKLSSLQFMSNKLAKQALSESCLVLSRNLMSKKLSPWDVFPSGLTLLEVGGDHYQKCGHHTAIDTFLRKFCTRHPCTPRKYASSL</sequence>
<dbReference type="InterPro" id="IPR031352">
    <property type="entry name" value="SesA"/>
</dbReference>
<organism evidence="2 3">
    <name type="scientific">Penicillium oxalicum (strain 114-2 / CGMCC 5302)</name>
    <name type="common">Penicillium decumbens</name>
    <dbReference type="NCBI Taxonomy" id="933388"/>
    <lineage>
        <taxon>Eukaryota</taxon>
        <taxon>Fungi</taxon>
        <taxon>Dikarya</taxon>
        <taxon>Ascomycota</taxon>
        <taxon>Pezizomycotina</taxon>
        <taxon>Eurotiomycetes</taxon>
        <taxon>Eurotiomycetidae</taxon>
        <taxon>Eurotiales</taxon>
        <taxon>Aspergillaceae</taxon>
        <taxon>Penicillium</taxon>
    </lineage>
</organism>
<feature type="domain" description="NACHT-NTPase and P-loop NTPases N-terminal" evidence="1">
    <location>
        <begin position="11"/>
        <end position="136"/>
    </location>
</feature>
<evidence type="ECO:0000313" key="3">
    <source>
        <dbReference type="Proteomes" id="UP000019376"/>
    </source>
</evidence>
<dbReference type="EMBL" id="KB644410">
    <property type="protein sequence ID" value="EPS27350.1"/>
    <property type="molecule type" value="Genomic_DNA"/>
</dbReference>
<accession>S7Z9V7</accession>
<dbReference type="OrthoDB" id="3200163at2759"/>
<evidence type="ECO:0000313" key="2">
    <source>
        <dbReference type="EMBL" id="EPS27350.1"/>
    </source>
</evidence>
<dbReference type="eggNOG" id="ENOG502STEW">
    <property type="taxonomic scope" value="Eukaryota"/>
</dbReference>
<dbReference type="HOGENOM" id="CLU_074634_0_0_1"/>
<name>S7Z9V7_PENO1</name>
<evidence type="ECO:0000259" key="1">
    <source>
        <dbReference type="Pfam" id="PF17107"/>
    </source>
</evidence>
<proteinExistence type="predicted"/>
<gene>
    <name evidence="2" type="ORF">PDE_02293</name>
</gene>
<dbReference type="PhylomeDB" id="S7Z9V7"/>
<dbReference type="Proteomes" id="UP000019376">
    <property type="component" value="Unassembled WGS sequence"/>
</dbReference>